<evidence type="ECO:0000313" key="2">
    <source>
        <dbReference type="Proteomes" id="UP000291819"/>
    </source>
</evidence>
<comment type="caution">
    <text evidence="1">The sequence shown here is derived from an EMBL/GenBank/DDBJ whole genome shotgun (WGS) entry which is preliminary data.</text>
</comment>
<dbReference type="PROSITE" id="PS51257">
    <property type="entry name" value="PROKAR_LIPOPROTEIN"/>
    <property type="match status" value="1"/>
</dbReference>
<protein>
    <submittedName>
        <fullName evidence="1">Uncharacterized protein</fullName>
    </submittedName>
</protein>
<reference evidence="1 2" key="1">
    <citation type="submission" date="2019-02" db="EMBL/GenBank/DDBJ databases">
        <title>Pedobacter kyonggii whole genome sequence analysis.</title>
        <authorList>
            <person name="Dahal R.H."/>
        </authorList>
    </citation>
    <scope>NUCLEOTIDE SEQUENCE [LARGE SCALE GENOMIC DNA]</scope>
    <source>
        <strain evidence="1 2">K-4-11-1</strain>
    </source>
</reference>
<dbReference type="RefSeq" id="WP_131030031.1">
    <property type="nucleotide sequence ID" value="NZ_SIXF01000008.1"/>
</dbReference>
<proteinExistence type="predicted"/>
<dbReference type="AlphaFoldDB" id="A0A4Q9HD30"/>
<evidence type="ECO:0000313" key="1">
    <source>
        <dbReference type="EMBL" id="TBO42421.1"/>
    </source>
</evidence>
<name>A0A4Q9HD30_9SPHI</name>
<keyword evidence="2" id="KW-1185">Reference proteome</keyword>
<organism evidence="1 2">
    <name type="scientific">Pedobacter kyonggii</name>
    <dbReference type="NCBI Taxonomy" id="1926871"/>
    <lineage>
        <taxon>Bacteria</taxon>
        <taxon>Pseudomonadati</taxon>
        <taxon>Bacteroidota</taxon>
        <taxon>Sphingobacteriia</taxon>
        <taxon>Sphingobacteriales</taxon>
        <taxon>Sphingobacteriaceae</taxon>
        <taxon>Pedobacter</taxon>
    </lineage>
</organism>
<sequence>MLKNHFIACIAVSLCLFSSCISRLSRPAITGTILDYQNKPVIGCKVGETITDANGKFHLKELRYSKFFIPEIFMMEAPPLHFSEIIKKEGFLSYNIEGHTPFGGGQGKGAAASVDTIYLKRINEVLNTKDYIYTNWKFAANKNLDTLYGTNANFRLQNSVTNNRNFVEKIQYGLMYKFHATKKPDTAWSAESHDLKTTYWVALKTNGTFTGKKLREYQNPWKHRMEYDRTYRESYVIPADSINTKGKFSFLKDQIVFDEAFNKAKNTYKIDSIDRDVIVLTKKSTN</sequence>
<dbReference type="OrthoDB" id="706421at2"/>
<accession>A0A4Q9HD30</accession>
<dbReference type="Proteomes" id="UP000291819">
    <property type="component" value="Unassembled WGS sequence"/>
</dbReference>
<gene>
    <name evidence="1" type="ORF">EYS08_10695</name>
</gene>
<dbReference type="EMBL" id="SIXF01000008">
    <property type="protein sequence ID" value="TBO42421.1"/>
    <property type="molecule type" value="Genomic_DNA"/>
</dbReference>